<sequence length="36" mass="4179">MRQLVSSDHPKSLWMLKSTVPSSWTTMSPIFPLLYL</sequence>
<dbReference type="AlphaFoldDB" id="A0A0E9XJP8"/>
<name>A0A0E9XJP8_ANGAN</name>
<reference evidence="1" key="1">
    <citation type="submission" date="2014-11" db="EMBL/GenBank/DDBJ databases">
        <authorList>
            <person name="Amaro Gonzalez C."/>
        </authorList>
    </citation>
    <scope>NUCLEOTIDE SEQUENCE</scope>
</reference>
<organism evidence="1">
    <name type="scientific">Anguilla anguilla</name>
    <name type="common">European freshwater eel</name>
    <name type="synonym">Muraena anguilla</name>
    <dbReference type="NCBI Taxonomy" id="7936"/>
    <lineage>
        <taxon>Eukaryota</taxon>
        <taxon>Metazoa</taxon>
        <taxon>Chordata</taxon>
        <taxon>Craniata</taxon>
        <taxon>Vertebrata</taxon>
        <taxon>Euteleostomi</taxon>
        <taxon>Actinopterygii</taxon>
        <taxon>Neopterygii</taxon>
        <taxon>Teleostei</taxon>
        <taxon>Anguilliformes</taxon>
        <taxon>Anguillidae</taxon>
        <taxon>Anguilla</taxon>
    </lineage>
</organism>
<accession>A0A0E9XJP8</accession>
<evidence type="ECO:0000313" key="1">
    <source>
        <dbReference type="EMBL" id="JAI02672.1"/>
    </source>
</evidence>
<dbReference type="EMBL" id="GBXM01005906">
    <property type="protein sequence ID" value="JAI02672.1"/>
    <property type="molecule type" value="Transcribed_RNA"/>
</dbReference>
<proteinExistence type="predicted"/>
<protein>
    <submittedName>
        <fullName evidence="1">Uncharacterized protein</fullName>
    </submittedName>
</protein>
<reference evidence="1" key="2">
    <citation type="journal article" date="2015" name="Fish Shellfish Immunol.">
        <title>Early steps in the European eel (Anguilla anguilla)-Vibrio vulnificus interaction in the gills: Role of the RtxA13 toxin.</title>
        <authorList>
            <person name="Callol A."/>
            <person name="Pajuelo D."/>
            <person name="Ebbesson L."/>
            <person name="Teles M."/>
            <person name="MacKenzie S."/>
            <person name="Amaro C."/>
        </authorList>
    </citation>
    <scope>NUCLEOTIDE SEQUENCE</scope>
</reference>